<keyword evidence="3" id="KW-1185">Reference proteome</keyword>
<organism evidence="2 3">
    <name type="scientific">Cohnella lupini</name>
    <dbReference type="NCBI Taxonomy" id="1294267"/>
    <lineage>
        <taxon>Bacteria</taxon>
        <taxon>Bacillati</taxon>
        <taxon>Bacillota</taxon>
        <taxon>Bacilli</taxon>
        <taxon>Bacillales</taxon>
        <taxon>Paenibacillaceae</taxon>
        <taxon>Cohnella</taxon>
    </lineage>
</organism>
<dbReference type="RefSeq" id="WP_115996024.1">
    <property type="nucleotide sequence ID" value="NZ_QRDY01000045.1"/>
</dbReference>
<feature type="transmembrane region" description="Helical" evidence="1">
    <location>
        <begin position="37"/>
        <end position="56"/>
    </location>
</feature>
<protein>
    <submittedName>
        <fullName evidence="2">Uncharacterized protein DUF3137</fullName>
    </submittedName>
</protein>
<evidence type="ECO:0000256" key="1">
    <source>
        <dbReference type="SAM" id="Phobius"/>
    </source>
</evidence>
<dbReference type="Pfam" id="PF11335">
    <property type="entry name" value="DUF3137"/>
    <property type="match status" value="1"/>
</dbReference>
<dbReference type="AlphaFoldDB" id="A0A3D9HQH0"/>
<evidence type="ECO:0000313" key="2">
    <source>
        <dbReference type="EMBL" id="RED51166.1"/>
    </source>
</evidence>
<dbReference type="EMBL" id="QRDY01000045">
    <property type="protein sequence ID" value="RED51166.1"/>
    <property type="molecule type" value="Genomic_DNA"/>
</dbReference>
<reference evidence="2 3" key="1">
    <citation type="submission" date="2018-07" db="EMBL/GenBank/DDBJ databases">
        <title>Genomic Encyclopedia of Type Strains, Phase III (KMG-III): the genomes of soil and plant-associated and newly described type strains.</title>
        <authorList>
            <person name="Whitman W."/>
        </authorList>
    </citation>
    <scope>NUCLEOTIDE SEQUENCE [LARGE SCALE GENOMIC DNA]</scope>
    <source>
        <strain evidence="2 3">CECT 8236</strain>
    </source>
</reference>
<keyword evidence="1" id="KW-0812">Transmembrane</keyword>
<keyword evidence="1" id="KW-0472">Membrane</keyword>
<feature type="transmembrane region" description="Helical" evidence="1">
    <location>
        <begin position="62"/>
        <end position="79"/>
    </location>
</feature>
<proteinExistence type="predicted"/>
<accession>A0A3D9HQH0</accession>
<evidence type="ECO:0000313" key="3">
    <source>
        <dbReference type="Proteomes" id="UP000256869"/>
    </source>
</evidence>
<comment type="caution">
    <text evidence="2">The sequence shown here is derived from an EMBL/GenBank/DDBJ whole genome shotgun (WGS) entry which is preliminary data.</text>
</comment>
<sequence>MWPTFEEFLQEARMDLNRLERIRTAYLERRSRAIRRIFVPLTVLVIAFFVNVLAVLGFNQGWGVFGILFVLIGGLWWLVRLFRTLREYRGDIRTAKAEFEQYGSAPLAQAMGLFAFQQRQFTTDCGFEYEGGETFRHGGLLEGNPLFALGYDSIRGLHNISGKRYGRDFAFSEIRVTRKETSSEGDYTATLFRGALFAANLNEENEQVVFLRPKVRFPDLKKIKTITDGNNHKIKLRSIETGNVAFNRAFAIRASDESSALDMLSNDWMQWLLSFRDRYGKRITILFAGSRITIAVSSTRTRFPFKPGRSTERNLRSAYEGLRFALELIVRSLPADRRNF</sequence>
<name>A0A3D9HQH0_9BACL</name>
<keyword evidence="1" id="KW-1133">Transmembrane helix</keyword>
<dbReference type="InterPro" id="IPR021484">
    <property type="entry name" value="DUF3137"/>
</dbReference>
<dbReference type="Proteomes" id="UP000256869">
    <property type="component" value="Unassembled WGS sequence"/>
</dbReference>
<gene>
    <name evidence="2" type="ORF">DFP95_14511</name>
</gene>